<protein>
    <recommendedName>
        <fullName evidence="14">Amine oxidase</fullName>
    </recommendedName>
</protein>
<keyword evidence="7" id="KW-0274">FAD</keyword>
<dbReference type="InterPro" id="IPR007526">
    <property type="entry name" value="SWIRM"/>
</dbReference>
<comment type="cofactor">
    <cofactor evidence="1">
        <name>FAD</name>
        <dbReference type="ChEBI" id="CHEBI:57692"/>
    </cofactor>
</comment>
<dbReference type="InterPro" id="IPR036388">
    <property type="entry name" value="WH-like_DNA-bd_sf"/>
</dbReference>
<dbReference type="EMBL" id="JARKHS020007154">
    <property type="protein sequence ID" value="KAK8781961.1"/>
    <property type="molecule type" value="Genomic_DNA"/>
</dbReference>
<dbReference type="PRINTS" id="PR00419">
    <property type="entry name" value="ADXRDTASE"/>
</dbReference>
<evidence type="ECO:0000256" key="7">
    <source>
        <dbReference type="ARBA" id="ARBA00022827"/>
    </source>
</evidence>
<evidence type="ECO:0000313" key="13">
    <source>
        <dbReference type="Proteomes" id="UP001321473"/>
    </source>
</evidence>
<keyword evidence="9" id="KW-0560">Oxidoreductase</keyword>
<dbReference type="GO" id="GO:0008270">
    <property type="term" value="F:zinc ion binding"/>
    <property type="evidence" value="ECO:0007669"/>
    <property type="project" value="UniProtKB-KW"/>
</dbReference>
<dbReference type="Proteomes" id="UP001321473">
    <property type="component" value="Unassembled WGS sequence"/>
</dbReference>
<dbReference type="PROSITE" id="PS50934">
    <property type="entry name" value="SWIRM"/>
    <property type="match status" value="1"/>
</dbReference>
<dbReference type="InterPro" id="IPR050281">
    <property type="entry name" value="Flavin_monoamine_oxidase"/>
</dbReference>
<comment type="similarity">
    <text evidence="3">Belongs to the flavin monoamine oxidase family.</text>
</comment>
<dbReference type="GO" id="GO:0140682">
    <property type="term" value="F:FAD-dependent H3K4me/H3K4me3 demethylase activity"/>
    <property type="evidence" value="ECO:0007669"/>
    <property type="project" value="UniProtKB-ARBA"/>
</dbReference>
<dbReference type="Gene3D" id="3.90.660.10">
    <property type="match status" value="1"/>
</dbReference>
<accession>A0AAQ4F4Z9</accession>
<evidence type="ECO:0000256" key="5">
    <source>
        <dbReference type="ARBA" id="ARBA00022723"/>
    </source>
</evidence>
<dbReference type="Gene3D" id="3.30.40.100">
    <property type="match status" value="1"/>
</dbReference>
<gene>
    <name evidence="12" type="ORF">V5799_016698</name>
</gene>
<dbReference type="InterPro" id="IPR036188">
    <property type="entry name" value="FAD/NAD-bd_sf"/>
</dbReference>
<evidence type="ECO:0000313" key="12">
    <source>
        <dbReference type="EMBL" id="KAK8781961.1"/>
    </source>
</evidence>
<keyword evidence="4" id="KW-0285">Flavoprotein</keyword>
<keyword evidence="5" id="KW-0479">Metal-binding</keyword>
<comment type="subcellular location">
    <subcellularLocation>
        <location evidence="2">Nucleus</location>
    </subcellularLocation>
</comment>
<dbReference type="InterPro" id="IPR009057">
    <property type="entry name" value="Homeodomain-like_sf"/>
</dbReference>
<dbReference type="PROSITE" id="PS51050">
    <property type="entry name" value="ZF_CW"/>
    <property type="match status" value="1"/>
</dbReference>
<feature type="domain" description="CW-type" evidence="11">
    <location>
        <begin position="203"/>
        <end position="263"/>
    </location>
</feature>
<evidence type="ECO:0000259" key="10">
    <source>
        <dbReference type="PROSITE" id="PS50934"/>
    </source>
</evidence>
<evidence type="ECO:0000256" key="6">
    <source>
        <dbReference type="ARBA" id="ARBA00022771"/>
    </source>
</evidence>
<organism evidence="12 13">
    <name type="scientific">Amblyomma americanum</name>
    <name type="common">Lone star tick</name>
    <dbReference type="NCBI Taxonomy" id="6943"/>
    <lineage>
        <taxon>Eukaryota</taxon>
        <taxon>Metazoa</taxon>
        <taxon>Ecdysozoa</taxon>
        <taxon>Arthropoda</taxon>
        <taxon>Chelicerata</taxon>
        <taxon>Arachnida</taxon>
        <taxon>Acari</taxon>
        <taxon>Parasitiformes</taxon>
        <taxon>Ixodida</taxon>
        <taxon>Ixodoidea</taxon>
        <taxon>Ixodidae</taxon>
        <taxon>Amblyomminae</taxon>
        <taxon>Amblyomma</taxon>
    </lineage>
</organism>
<dbReference type="AlphaFoldDB" id="A0AAQ4F4Z9"/>
<feature type="domain" description="SWIRM" evidence="10">
    <location>
        <begin position="341"/>
        <end position="439"/>
    </location>
</feature>
<dbReference type="SUPFAM" id="SSF54373">
    <property type="entry name" value="FAD-linked reductases, C-terminal domain"/>
    <property type="match status" value="1"/>
</dbReference>
<evidence type="ECO:0000256" key="8">
    <source>
        <dbReference type="ARBA" id="ARBA00022833"/>
    </source>
</evidence>
<sequence length="919" mass="103361">MAALAASSVAAEAASAVELISLPRSCPYEPQQRVVQSGARCTPRPLLAACWRLPRFEEGKVPSSGCRLRLCVWKGRHASYRMPKRARVKTNNSEPPRASPRVAKRLLLSEQPADGNHVVVRKCEKVSCQETRPSCFARTSKRCCGDGYTSRWYHLSSGEHFCNECFDYYYRSAKPGYVEFGRWREHWARNARSEASLRRFMADQVLPFWTQCGRCHKWRRLPKGDELTPDFVDSFTCSDIPSYDDSTEDTKTDECSVPEDPNAAAALQPEWICTLTQAPLLISSPAQQFLGDYYADGVGISPSSEHPEVPEKPARQQNGVTSDCFLESGHLTQLLQPFYRPGEQGKALCFHPDIMETYEMDAFPEYSREQVMYLGVRNVVLALWALRPQAWLDMAWVSRHLLCRGLVRIRCLLEAHRVLRFFTARGLINHGALPIDRPCPPLPPTCRQRHVLVVGAGPAGLSAARHLQRLGLRVTVLEASDRFGGRVRDDSTLGVCLGMGAHIVTGVTNSPLTTLCLQTGHGMRLIRDHCDLYTTQGHMVSSERDHRVEFHFNAMLDAVAQWRVGQTEDRCLFDKLMEMHENFLQETKMEFSEEECNVLQFHIGNLEYACGAPLREVSALQWDQNERFPQFSGQHALVPDGFGCLLQALAEGLDIRYGQHVTAIEYGLEAGDVRVFAERATGINKKKGEEDEEESKFSADYVLVTVPLSLLQREEIRFSPPLPSSKLNALRQLGAGVIEKVALKFSRPFWANRVTSADFFGHVPASPEQRGLFSVFFDLSPRTQPKKNPTYVLMTYVSGDAIDLITDKTDDEVVAMCMEVLRGIFCEQEVPDPKGYSVTHWRDSPYSRMVYSYVRCGGTGDAYTALAEPIADRVFFAGEGTSRMFPQTVSGAYMSGLREAWNILRRLPLGNEPDLLLEI</sequence>
<evidence type="ECO:0000256" key="3">
    <source>
        <dbReference type="ARBA" id="ARBA00005995"/>
    </source>
</evidence>
<evidence type="ECO:0008006" key="14">
    <source>
        <dbReference type="Google" id="ProtNLM"/>
    </source>
</evidence>
<reference evidence="12 13" key="1">
    <citation type="journal article" date="2023" name="Arcadia Sci">
        <title>De novo assembly of a long-read Amblyomma americanum tick genome.</title>
        <authorList>
            <person name="Chou S."/>
            <person name="Poskanzer K.E."/>
            <person name="Rollins M."/>
            <person name="Thuy-Boun P.S."/>
        </authorList>
    </citation>
    <scope>NUCLEOTIDE SEQUENCE [LARGE SCALE GENOMIC DNA]</scope>
    <source>
        <strain evidence="12">F_SG_1</strain>
        <tissue evidence="12">Salivary glands</tissue>
    </source>
</reference>
<keyword evidence="8" id="KW-0862">Zinc</keyword>
<dbReference type="Pfam" id="PF07496">
    <property type="entry name" value="zf-CW"/>
    <property type="match status" value="1"/>
</dbReference>
<keyword evidence="6" id="KW-0863">Zinc-finger</keyword>
<dbReference type="Pfam" id="PF01593">
    <property type="entry name" value="Amino_oxidase"/>
    <property type="match status" value="1"/>
</dbReference>
<dbReference type="InterPro" id="IPR002937">
    <property type="entry name" value="Amino_oxidase"/>
</dbReference>
<comment type="caution">
    <text evidence="12">The sequence shown here is derived from an EMBL/GenBank/DDBJ whole genome shotgun (WGS) entry which is preliminary data.</text>
</comment>
<dbReference type="InterPro" id="IPR011124">
    <property type="entry name" value="Znf_CW"/>
</dbReference>
<evidence type="ECO:0000256" key="4">
    <source>
        <dbReference type="ARBA" id="ARBA00022630"/>
    </source>
</evidence>
<keyword evidence="13" id="KW-1185">Reference proteome</keyword>
<proteinExistence type="inferred from homology"/>
<name>A0AAQ4F4Z9_AMBAM</name>
<evidence type="ECO:0000256" key="1">
    <source>
        <dbReference type="ARBA" id="ARBA00001974"/>
    </source>
</evidence>
<dbReference type="Gene3D" id="3.50.50.60">
    <property type="entry name" value="FAD/NAD(P)-binding domain"/>
    <property type="match status" value="1"/>
</dbReference>
<evidence type="ECO:0000259" key="11">
    <source>
        <dbReference type="PROSITE" id="PS51050"/>
    </source>
</evidence>
<dbReference type="PANTHER" id="PTHR10742:SF410">
    <property type="entry name" value="LYSINE-SPECIFIC HISTONE DEMETHYLASE 2"/>
    <property type="match status" value="1"/>
</dbReference>
<dbReference type="SUPFAM" id="SSF51905">
    <property type="entry name" value="FAD/NAD(P)-binding domain"/>
    <property type="match status" value="1"/>
</dbReference>
<dbReference type="Gene3D" id="1.10.10.10">
    <property type="entry name" value="Winged helix-like DNA-binding domain superfamily/Winged helix DNA-binding domain"/>
    <property type="match status" value="1"/>
</dbReference>
<dbReference type="GO" id="GO:0005634">
    <property type="term" value="C:nucleus"/>
    <property type="evidence" value="ECO:0007669"/>
    <property type="project" value="UniProtKB-SubCell"/>
</dbReference>
<evidence type="ECO:0000256" key="9">
    <source>
        <dbReference type="ARBA" id="ARBA00023002"/>
    </source>
</evidence>
<evidence type="ECO:0000256" key="2">
    <source>
        <dbReference type="ARBA" id="ARBA00004123"/>
    </source>
</evidence>
<dbReference type="SUPFAM" id="SSF46689">
    <property type="entry name" value="Homeodomain-like"/>
    <property type="match status" value="1"/>
</dbReference>
<dbReference type="PANTHER" id="PTHR10742">
    <property type="entry name" value="FLAVIN MONOAMINE OXIDASE"/>
    <property type="match status" value="1"/>
</dbReference>